<feature type="region of interest" description="Disordered" evidence="1">
    <location>
        <begin position="1"/>
        <end position="30"/>
    </location>
</feature>
<sequence length="46" mass="5041">GTGESTGDGVQWSWEAKLSVSGQDENDNSNEVCYECEDKGKYGHDE</sequence>
<reference evidence="2 3" key="1">
    <citation type="journal article" date="2018" name="Front. Plant Sci.">
        <title>Red Clover (Trifolium pratense) and Zigzag Clover (T. medium) - A Picture of Genomic Similarities and Differences.</title>
        <authorList>
            <person name="Dluhosova J."/>
            <person name="Istvanek J."/>
            <person name="Nedelnik J."/>
            <person name="Repkova J."/>
        </authorList>
    </citation>
    <scope>NUCLEOTIDE SEQUENCE [LARGE SCALE GENOMIC DNA]</scope>
    <source>
        <strain evidence="3">cv. 10/8</strain>
        <tissue evidence="2">Leaf</tissue>
    </source>
</reference>
<dbReference type="EMBL" id="LXQA010175796">
    <property type="protein sequence ID" value="MCI29913.1"/>
    <property type="molecule type" value="Genomic_DNA"/>
</dbReference>
<keyword evidence="3" id="KW-1185">Reference proteome</keyword>
<evidence type="ECO:0000256" key="1">
    <source>
        <dbReference type="SAM" id="MobiDB-lite"/>
    </source>
</evidence>
<protein>
    <submittedName>
        <fullName evidence="2">Uncharacterized protein</fullName>
    </submittedName>
</protein>
<accession>A0A392QZZ4</accession>
<feature type="non-terminal residue" evidence="2">
    <location>
        <position position="1"/>
    </location>
</feature>
<proteinExistence type="predicted"/>
<comment type="caution">
    <text evidence="2">The sequence shown here is derived from an EMBL/GenBank/DDBJ whole genome shotgun (WGS) entry which is preliminary data.</text>
</comment>
<evidence type="ECO:0000313" key="3">
    <source>
        <dbReference type="Proteomes" id="UP000265520"/>
    </source>
</evidence>
<name>A0A392QZZ4_9FABA</name>
<dbReference type="Proteomes" id="UP000265520">
    <property type="component" value="Unassembled WGS sequence"/>
</dbReference>
<organism evidence="2 3">
    <name type="scientific">Trifolium medium</name>
    <dbReference type="NCBI Taxonomy" id="97028"/>
    <lineage>
        <taxon>Eukaryota</taxon>
        <taxon>Viridiplantae</taxon>
        <taxon>Streptophyta</taxon>
        <taxon>Embryophyta</taxon>
        <taxon>Tracheophyta</taxon>
        <taxon>Spermatophyta</taxon>
        <taxon>Magnoliopsida</taxon>
        <taxon>eudicotyledons</taxon>
        <taxon>Gunneridae</taxon>
        <taxon>Pentapetalae</taxon>
        <taxon>rosids</taxon>
        <taxon>fabids</taxon>
        <taxon>Fabales</taxon>
        <taxon>Fabaceae</taxon>
        <taxon>Papilionoideae</taxon>
        <taxon>50 kb inversion clade</taxon>
        <taxon>NPAAA clade</taxon>
        <taxon>Hologalegina</taxon>
        <taxon>IRL clade</taxon>
        <taxon>Trifolieae</taxon>
        <taxon>Trifolium</taxon>
    </lineage>
</organism>
<dbReference type="AlphaFoldDB" id="A0A392QZZ4"/>
<evidence type="ECO:0000313" key="2">
    <source>
        <dbReference type="EMBL" id="MCI29913.1"/>
    </source>
</evidence>